<dbReference type="AlphaFoldDB" id="A0A5N6MH46"/>
<gene>
    <name evidence="3" type="ORF">GD627_13055</name>
</gene>
<keyword evidence="2" id="KW-0812">Transmembrane</keyword>
<feature type="transmembrane region" description="Helical" evidence="2">
    <location>
        <begin position="701"/>
        <end position="723"/>
    </location>
</feature>
<dbReference type="PANTHER" id="PTHR43685:SF3">
    <property type="entry name" value="SLR2126 PROTEIN"/>
    <property type="match status" value="1"/>
</dbReference>
<feature type="transmembrane region" description="Helical" evidence="2">
    <location>
        <begin position="502"/>
        <end position="519"/>
    </location>
</feature>
<feature type="transmembrane region" description="Helical" evidence="2">
    <location>
        <begin position="729"/>
        <end position="748"/>
    </location>
</feature>
<proteinExistence type="predicted"/>
<feature type="region of interest" description="Disordered" evidence="1">
    <location>
        <begin position="322"/>
        <end position="371"/>
    </location>
</feature>
<dbReference type="Proteomes" id="UP000326852">
    <property type="component" value="Unassembled WGS sequence"/>
</dbReference>
<reference evidence="3 4" key="1">
    <citation type="submission" date="2019-08" db="EMBL/GenBank/DDBJ databases">
        <title>Arthrobacter sp. nov., isolated from plateau pika and Tibetan wild ass.</title>
        <authorList>
            <person name="Ge Y."/>
        </authorList>
    </citation>
    <scope>NUCLEOTIDE SEQUENCE [LARGE SCALE GENOMIC DNA]</scope>
    <source>
        <strain evidence="3 4">785</strain>
    </source>
</reference>
<sequence>MHSQVHVCAVVVAHNGAAYLPETLSALAAQTRPPDFCIGVDAGSTDASASLLQLGLPVGSPVIAVPAKSGFGAAVKAGLAELPAGRRPAGNAPAGDAPSGDGPGTAQEWIWLLHDDSAPDPEALHELLLAVERAPSVTIAGAKQVEWTNERLLVDVGVSISKWAERLTLIDADELDQGQYDSRSDIFAVNSAGMLVRRDAWDLLGGFDPALPGSGDDVDLCWRNRLAGNRVVVVPAARLRHAGYRSTPATSASAARRAEIFLRLKHAPLWQVPFLAVGAVLGGIGRFFLGMLAKDPGYAVASLLTSTTAVLRPVDLYRSRRRAAASRRRPRSAVHTLRSSSRDVREHRRTQSRDSVPGTAEPAGAEYVPSGDTTDDFAALDGPDRTGAGVGALAAALLLTAFSLAGLHRLIGAPAAAGGGLLPLGQGIKDIWAAATGWWAQLGSGAPAHGDPFNYVLSLLAIAGLGNGNAAVLVLLLLALPLAGLSAWWAAGAFTANRWLRFWAAMFWASVPAFQVALGSGRLGALLVHILLPLTVLAMARAVGAGAPRRRTPPAGTASWTAAATAGLLLAAVSAAAPLVFLLAVAAVVFLTAGMRRRAKTLWWSLLPSAALLVPQVLSAAPNLRAVVSDPGMPLAFTRSEAWQQLLGYPLAFDPEGTLGGLLPDGPWPLVLALVVGAPVVLLAAVALFRQRSARLARLTWLLVLTALALNAAASYLATAAAADAMVTAFTGPLVSAAVLLLLCPALAAAGDMPSATRRRGMVRSNRVLAVALGVVLAAGPVASLGLWVVPQFTGSGFPGTQAQDSAAGILPGTQSAVRAAEDRSLPATAADAGSDATQSRSLVLHVDGEGKVSAALMRRGGTTLEQLSTIYAARGIQGGPGDERPAADDPATADLRRAVAVITAGTGVDPRADLERLGVGFVVLQESDTAAELLAGRMDSVPGLSAVGQTGSGWLWRVNGPLSDTETAAPAGIGARVRIVNADGSTAAAVPSGAESVSTSLPAGAEGRRLVLAERADAGWQATLDGRELTAVDEGWAQAFELPADGGELRVDYVSAASPWLEFLQILVFGLTLLLALPTPAGRTMHLPGKRELPEAQVPAEPQPAAGPAPRSAEHMVLVHNQSVPSGTGPQREARTPEGSQQ</sequence>
<dbReference type="Pfam" id="PF13641">
    <property type="entry name" value="Glyco_tranf_2_3"/>
    <property type="match status" value="1"/>
</dbReference>
<dbReference type="InterPro" id="IPR029044">
    <property type="entry name" value="Nucleotide-diphossugar_trans"/>
</dbReference>
<keyword evidence="2" id="KW-0472">Membrane</keyword>
<dbReference type="InterPro" id="IPR050834">
    <property type="entry name" value="Glycosyltransf_2"/>
</dbReference>
<keyword evidence="2" id="KW-1133">Transmembrane helix</keyword>
<feature type="transmembrane region" description="Helical" evidence="2">
    <location>
        <begin position="668"/>
        <end position="689"/>
    </location>
</feature>
<dbReference type="Gene3D" id="3.90.550.10">
    <property type="entry name" value="Spore Coat Polysaccharide Biosynthesis Protein SpsA, Chain A"/>
    <property type="match status" value="1"/>
</dbReference>
<keyword evidence="4" id="KW-1185">Reference proteome</keyword>
<organism evidence="3 4">
    <name type="scientific">Arthrobacter yangruifuii</name>
    <dbReference type="NCBI Taxonomy" id="2606616"/>
    <lineage>
        <taxon>Bacteria</taxon>
        <taxon>Bacillati</taxon>
        <taxon>Actinomycetota</taxon>
        <taxon>Actinomycetes</taxon>
        <taxon>Micrococcales</taxon>
        <taxon>Micrococcaceae</taxon>
        <taxon>Arthrobacter</taxon>
    </lineage>
</organism>
<feature type="transmembrane region" description="Helical" evidence="2">
    <location>
        <begin position="470"/>
        <end position="490"/>
    </location>
</feature>
<accession>A0A5N6MH46</accession>
<feature type="transmembrane region" description="Helical" evidence="2">
    <location>
        <begin position="567"/>
        <end position="590"/>
    </location>
</feature>
<dbReference type="PANTHER" id="PTHR43685">
    <property type="entry name" value="GLYCOSYLTRANSFERASE"/>
    <property type="match status" value="1"/>
</dbReference>
<feature type="compositionally biased region" description="Basic residues" evidence="1">
    <location>
        <begin position="322"/>
        <end position="332"/>
    </location>
</feature>
<feature type="compositionally biased region" description="Basic and acidic residues" evidence="1">
    <location>
        <begin position="340"/>
        <end position="352"/>
    </location>
</feature>
<dbReference type="GO" id="GO:0016740">
    <property type="term" value="F:transferase activity"/>
    <property type="evidence" value="ECO:0007669"/>
    <property type="project" value="UniProtKB-KW"/>
</dbReference>
<feature type="transmembrane region" description="Helical" evidence="2">
    <location>
        <begin position="768"/>
        <end position="790"/>
    </location>
</feature>
<feature type="region of interest" description="Disordered" evidence="1">
    <location>
        <begin position="1097"/>
        <end position="1143"/>
    </location>
</feature>
<comment type="caution">
    <text evidence="3">The sequence shown here is derived from an EMBL/GenBank/DDBJ whole genome shotgun (WGS) entry which is preliminary data.</text>
</comment>
<name>A0A5N6MH46_9MICC</name>
<keyword evidence="3" id="KW-0808">Transferase</keyword>
<feature type="region of interest" description="Disordered" evidence="1">
    <location>
        <begin position="86"/>
        <end position="106"/>
    </location>
</feature>
<feature type="compositionally biased region" description="Polar residues" evidence="1">
    <location>
        <begin position="1121"/>
        <end position="1130"/>
    </location>
</feature>
<dbReference type="EMBL" id="VTFX01000005">
    <property type="protein sequence ID" value="KAD3515208.1"/>
    <property type="molecule type" value="Genomic_DNA"/>
</dbReference>
<feature type="transmembrane region" description="Helical" evidence="2">
    <location>
        <begin position="272"/>
        <end position="292"/>
    </location>
</feature>
<evidence type="ECO:0000256" key="2">
    <source>
        <dbReference type="SAM" id="Phobius"/>
    </source>
</evidence>
<feature type="transmembrane region" description="Helical" evidence="2">
    <location>
        <begin position="526"/>
        <end position="547"/>
    </location>
</feature>
<dbReference type="SUPFAM" id="SSF53448">
    <property type="entry name" value="Nucleotide-diphospho-sugar transferases"/>
    <property type="match status" value="1"/>
</dbReference>
<protein>
    <submittedName>
        <fullName evidence="3">Glycosyltransferase</fullName>
    </submittedName>
</protein>
<evidence type="ECO:0000313" key="4">
    <source>
        <dbReference type="Proteomes" id="UP000326852"/>
    </source>
</evidence>
<evidence type="ECO:0000256" key="1">
    <source>
        <dbReference type="SAM" id="MobiDB-lite"/>
    </source>
</evidence>
<evidence type="ECO:0000313" key="3">
    <source>
        <dbReference type="EMBL" id="KAD3515208.1"/>
    </source>
</evidence>